<dbReference type="InterPro" id="IPR050172">
    <property type="entry name" value="SsuD_RutA_monooxygenase"/>
</dbReference>
<evidence type="ECO:0000313" key="7">
    <source>
        <dbReference type="EMBL" id="QCP12259.1"/>
    </source>
</evidence>
<feature type="domain" description="Luciferase-like" evidence="5">
    <location>
        <begin position="32"/>
        <end position="351"/>
    </location>
</feature>
<evidence type="ECO:0000256" key="4">
    <source>
        <dbReference type="ARBA" id="ARBA00023033"/>
    </source>
</evidence>
<evidence type="ECO:0000313" key="9">
    <source>
        <dbReference type="Proteomes" id="UP000584325"/>
    </source>
</evidence>
<proteinExistence type="predicted"/>
<evidence type="ECO:0000256" key="1">
    <source>
        <dbReference type="ARBA" id="ARBA00022630"/>
    </source>
</evidence>
<dbReference type="EMBL" id="JACHXS010000018">
    <property type="protein sequence ID" value="MBB3225243.1"/>
    <property type="molecule type" value="Genomic_DNA"/>
</dbReference>
<dbReference type="InterPro" id="IPR011251">
    <property type="entry name" value="Luciferase-like_dom"/>
</dbReference>
<sequence length="406" mass="44527">MSNKNNGVRILWYLTAPDGQVPWEADGRWQTGFGHLQQLAGTIDKLGYYGALLATGADEVNVLAASVLSVTSRMKFVAAVYPGLIAPAKLAQIAQTINRFSGNRLVYNAVNGSDAMLPAQGIHLAHDERYAYSLEYWEAFQRLYAGSTEGYDGKYIQIAPRPANFGGGSQRGAPPPRYEPFELWGAGTSSAGVAHSVRSLDVYLSFANTPQKLGDKFRNVGAEAAKIGRQLEYGTRLQIIVRETEEEAWEYAEYLVSRTSVEYARQSIERQLPPGESFDTYVSPDPQVNRNLEQIRAGRLPKARDYEIYPNIWTGPALHGFNVLGPAQGTTLVGSAENVAARIREFQEQGVGTFILSGWPLIEEAYRVADLLFPLLDLDHGFDVPLLSPHKRRSVPAAAPALPAAA</sequence>
<keyword evidence="4 6" id="KW-0503">Monooxygenase</keyword>
<dbReference type="GO" id="GO:0008726">
    <property type="term" value="F:alkanesulfonate monooxygenase activity"/>
    <property type="evidence" value="ECO:0007669"/>
    <property type="project" value="UniProtKB-EC"/>
</dbReference>
<reference evidence="7 8" key="1">
    <citation type="submission" date="2019-05" db="EMBL/GenBank/DDBJ databases">
        <title>Draft Genome Sequences of Six Type Strains of the Genus Massilia.</title>
        <authorList>
            <person name="Miess H."/>
            <person name="Frediansyhah A."/>
            <person name="Gross H."/>
        </authorList>
    </citation>
    <scope>NUCLEOTIDE SEQUENCE [LARGE SCALE GENOMIC DNA]</scope>
    <source>
        <strain evidence="7 8">DSMZ 26121</strain>
    </source>
</reference>
<dbReference type="Gene3D" id="3.20.20.30">
    <property type="entry name" value="Luciferase-like domain"/>
    <property type="match status" value="1"/>
</dbReference>
<gene>
    <name evidence="7" type="ORF">FCL38_18920</name>
    <name evidence="6" type="ORF">FHS02_006114</name>
</gene>
<reference evidence="6 9" key="2">
    <citation type="submission" date="2020-08" db="EMBL/GenBank/DDBJ databases">
        <title>Genomic Encyclopedia of Type Strains, Phase III (KMG-III): the genomes of soil and plant-associated and newly described type strains.</title>
        <authorList>
            <person name="Whitman W."/>
        </authorList>
    </citation>
    <scope>NUCLEOTIDE SEQUENCE [LARGE SCALE GENOMIC DNA]</scope>
    <source>
        <strain evidence="6 9">CECT 7753</strain>
    </source>
</reference>
<evidence type="ECO:0000259" key="5">
    <source>
        <dbReference type="Pfam" id="PF00296"/>
    </source>
</evidence>
<keyword evidence="2" id="KW-0288">FMN</keyword>
<dbReference type="RefSeq" id="WP_137315096.1">
    <property type="nucleotide sequence ID" value="NZ_CP040017.1"/>
</dbReference>
<evidence type="ECO:0000313" key="8">
    <source>
        <dbReference type="Proteomes" id="UP000298763"/>
    </source>
</evidence>
<dbReference type="InterPro" id="IPR036661">
    <property type="entry name" value="Luciferase-like_sf"/>
</dbReference>
<dbReference type="Proteomes" id="UP000298763">
    <property type="component" value="Chromosome"/>
</dbReference>
<dbReference type="PANTHER" id="PTHR42847:SF4">
    <property type="entry name" value="ALKANESULFONATE MONOOXYGENASE-RELATED"/>
    <property type="match status" value="1"/>
</dbReference>
<keyword evidence="3 6" id="KW-0560">Oxidoreductase</keyword>
<protein>
    <submittedName>
        <fullName evidence="6">Alkanesulfonate monooxygenase</fullName>
        <ecNumber evidence="6">1.14.14.5</ecNumber>
    </submittedName>
    <submittedName>
        <fullName evidence="7">LLM class flavin-dependent oxidoreductase</fullName>
    </submittedName>
</protein>
<keyword evidence="8" id="KW-1185">Reference proteome</keyword>
<keyword evidence="1" id="KW-0285">Flavoprotein</keyword>
<dbReference type="Pfam" id="PF00296">
    <property type="entry name" value="Bac_luciferase"/>
    <property type="match status" value="1"/>
</dbReference>
<evidence type="ECO:0000313" key="6">
    <source>
        <dbReference type="EMBL" id="MBB3225243.1"/>
    </source>
</evidence>
<name>A0A4P8HR08_9BURK</name>
<dbReference type="OrthoDB" id="9814695at2"/>
<dbReference type="Proteomes" id="UP000584325">
    <property type="component" value="Unassembled WGS sequence"/>
</dbReference>
<dbReference type="GO" id="GO:0046306">
    <property type="term" value="P:alkanesulfonate catabolic process"/>
    <property type="evidence" value="ECO:0007669"/>
    <property type="project" value="TreeGrafter"/>
</dbReference>
<dbReference type="AlphaFoldDB" id="A0A4P8HR08"/>
<dbReference type="EC" id="1.14.14.5" evidence="6"/>
<organism evidence="6 9">
    <name type="scientific">Pseudoduganella umbonata</name>
    <dbReference type="NCBI Taxonomy" id="864828"/>
    <lineage>
        <taxon>Bacteria</taxon>
        <taxon>Pseudomonadati</taxon>
        <taxon>Pseudomonadota</taxon>
        <taxon>Betaproteobacteria</taxon>
        <taxon>Burkholderiales</taxon>
        <taxon>Oxalobacteraceae</taxon>
        <taxon>Telluria group</taxon>
        <taxon>Pseudoduganella</taxon>
    </lineage>
</organism>
<evidence type="ECO:0000256" key="2">
    <source>
        <dbReference type="ARBA" id="ARBA00022643"/>
    </source>
</evidence>
<evidence type="ECO:0000256" key="3">
    <source>
        <dbReference type="ARBA" id="ARBA00023002"/>
    </source>
</evidence>
<dbReference type="EMBL" id="CP040017">
    <property type="protein sequence ID" value="QCP12259.1"/>
    <property type="molecule type" value="Genomic_DNA"/>
</dbReference>
<dbReference type="PANTHER" id="PTHR42847">
    <property type="entry name" value="ALKANESULFONATE MONOOXYGENASE"/>
    <property type="match status" value="1"/>
</dbReference>
<accession>A0A4P8HR08</accession>
<dbReference type="SUPFAM" id="SSF51679">
    <property type="entry name" value="Bacterial luciferase-like"/>
    <property type="match status" value="1"/>
</dbReference>